<dbReference type="GO" id="GO:1904680">
    <property type="term" value="F:peptide transmembrane transporter activity"/>
    <property type="evidence" value="ECO:0007669"/>
    <property type="project" value="TreeGrafter"/>
</dbReference>
<dbReference type="InterPro" id="IPR039424">
    <property type="entry name" value="SBP_5"/>
</dbReference>
<organism evidence="6">
    <name type="scientific">hydrothermal vent metagenome</name>
    <dbReference type="NCBI Taxonomy" id="652676"/>
    <lineage>
        <taxon>unclassified sequences</taxon>
        <taxon>metagenomes</taxon>
        <taxon>ecological metagenomes</taxon>
    </lineage>
</organism>
<evidence type="ECO:0000313" key="6">
    <source>
        <dbReference type="EMBL" id="VAX26304.1"/>
    </source>
</evidence>
<evidence type="ECO:0000256" key="4">
    <source>
        <dbReference type="ARBA" id="ARBA00022729"/>
    </source>
</evidence>
<name>A0A3B1CQX0_9ZZZZ</name>
<sequence length="534" mass="61087">MKRLFIFVFCLLGLVIFLWQAGDEGKATTQAIFRMNLTAEPPTLDWSLATDNVSIRVIENLMEGLASYDDALRPEPAIAEGWDISPDGRVYTFYLREDVFWSDGKQVTAHDFEYAWKRLLNPETASEYAYFLYDIKNAAAYNAGKIKDASLVGVKALDDSTLRVDLKKQAVYFPSITTFTATFPQRKDLIERFGDRWTAPENLVVCGPFRLAEWRHEYRLRLVANERYYGGRPALDEVIFYVVSEETTALTLYETGDLDRVSLPPIAIPQFKTHPDYVHAPFLRGYYYGFNLQIPPFDQVKVRRAFSMAIDRTEIPKILKGGEIPATSWIPEGMFAHNAKIGLSFNPEKARRLLTDSGYENGVGLPPITLAFNSDPTNQLIAENIQAQWKKNLGVTILLDNLEWKVYLQRLREETPQIFRLGWGADYPDPDNFMNLFTSTSGNNYTHWANATYDQLISDAASEGDPKKRLRDYNRAQRILTESDVPIMPLFFAAQNLLISPDIEGLKVNAMDFIHLKKVRRRDVNREDAKKVKP</sequence>
<dbReference type="GO" id="GO:0030313">
    <property type="term" value="C:cell envelope"/>
    <property type="evidence" value="ECO:0007669"/>
    <property type="project" value="UniProtKB-SubCell"/>
</dbReference>
<comment type="similarity">
    <text evidence="2">Belongs to the bacterial solute-binding protein 5 family.</text>
</comment>
<dbReference type="PANTHER" id="PTHR30290:SF10">
    <property type="entry name" value="PERIPLASMIC OLIGOPEPTIDE-BINDING PROTEIN-RELATED"/>
    <property type="match status" value="1"/>
</dbReference>
<keyword evidence="4" id="KW-0732">Signal</keyword>
<dbReference type="FunFam" id="3.90.76.10:FF:000001">
    <property type="entry name" value="Oligopeptide ABC transporter substrate-binding protein"/>
    <property type="match status" value="1"/>
</dbReference>
<dbReference type="AlphaFoldDB" id="A0A3B1CQX0"/>
<dbReference type="Gene3D" id="3.10.105.10">
    <property type="entry name" value="Dipeptide-binding Protein, Domain 3"/>
    <property type="match status" value="1"/>
</dbReference>
<feature type="domain" description="Solute-binding protein family 5" evidence="5">
    <location>
        <begin position="74"/>
        <end position="444"/>
    </location>
</feature>
<dbReference type="EMBL" id="UOGF01000008">
    <property type="protein sequence ID" value="VAX26304.1"/>
    <property type="molecule type" value="Genomic_DNA"/>
</dbReference>
<dbReference type="SUPFAM" id="SSF53850">
    <property type="entry name" value="Periplasmic binding protein-like II"/>
    <property type="match status" value="1"/>
</dbReference>
<dbReference type="GO" id="GO:0042597">
    <property type="term" value="C:periplasmic space"/>
    <property type="evidence" value="ECO:0007669"/>
    <property type="project" value="UniProtKB-ARBA"/>
</dbReference>
<dbReference type="Pfam" id="PF00496">
    <property type="entry name" value="SBP_bac_5"/>
    <property type="match status" value="1"/>
</dbReference>
<dbReference type="CDD" id="cd08504">
    <property type="entry name" value="PBP2_OppA"/>
    <property type="match status" value="1"/>
</dbReference>
<dbReference type="FunFam" id="3.10.105.10:FF:000001">
    <property type="entry name" value="Oligopeptide ABC transporter, oligopeptide-binding protein"/>
    <property type="match status" value="1"/>
</dbReference>
<gene>
    <name evidence="6" type="ORF">MNBD_NITROSPIRAE01-1081</name>
</gene>
<dbReference type="Gene3D" id="3.40.190.10">
    <property type="entry name" value="Periplasmic binding protein-like II"/>
    <property type="match status" value="1"/>
</dbReference>
<dbReference type="PIRSF" id="PIRSF002741">
    <property type="entry name" value="MppA"/>
    <property type="match status" value="1"/>
</dbReference>
<dbReference type="InterPro" id="IPR000914">
    <property type="entry name" value="SBP_5_dom"/>
</dbReference>
<accession>A0A3B1CQX0</accession>
<comment type="subcellular location">
    <subcellularLocation>
        <location evidence="1">Cell envelope</location>
    </subcellularLocation>
</comment>
<dbReference type="Gene3D" id="3.90.76.10">
    <property type="entry name" value="Dipeptide-binding Protein, Domain 1"/>
    <property type="match status" value="1"/>
</dbReference>
<protein>
    <submittedName>
        <fullName evidence="6">Oligopeptide ABC transporter, periplasmic oligopeptide-binding protein OppA (TC 3.A.1.5.1)</fullName>
    </submittedName>
</protein>
<reference evidence="6" key="1">
    <citation type="submission" date="2018-06" db="EMBL/GenBank/DDBJ databases">
        <authorList>
            <person name="Zhirakovskaya E."/>
        </authorList>
    </citation>
    <scope>NUCLEOTIDE SEQUENCE</scope>
</reference>
<evidence type="ECO:0000256" key="3">
    <source>
        <dbReference type="ARBA" id="ARBA00022448"/>
    </source>
</evidence>
<keyword evidence="3" id="KW-0813">Transport</keyword>
<evidence type="ECO:0000259" key="5">
    <source>
        <dbReference type="Pfam" id="PF00496"/>
    </source>
</evidence>
<dbReference type="PANTHER" id="PTHR30290">
    <property type="entry name" value="PERIPLASMIC BINDING COMPONENT OF ABC TRANSPORTER"/>
    <property type="match status" value="1"/>
</dbReference>
<proteinExistence type="inferred from homology"/>
<evidence type="ECO:0000256" key="1">
    <source>
        <dbReference type="ARBA" id="ARBA00004196"/>
    </source>
</evidence>
<dbReference type="GO" id="GO:0043190">
    <property type="term" value="C:ATP-binding cassette (ABC) transporter complex"/>
    <property type="evidence" value="ECO:0007669"/>
    <property type="project" value="InterPro"/>
</dbReference>
<dbReference type="InterPro" id="IPR030678">
    <property type="entry name" value="Peptide/Ni-bd"/>
</dbReference>
<dbReference type="GO" id="GO:0015833">
    <property type="term" value="P:peptide transport"/>
    <property type="evidence" value="ECO:0007669"/>
    <property type="project" value="TreeGrafter"/>
</dbReference>
<evidence type="ECO:0000256" key="2">
    <source>
        <dbReference type="ARBA" id="ARBA00005695"/>
    </source>
</evidence>